<keyword evidence="3" id="KW-1185">Reference proteome</keyword>
<evidence type="ECO:0000313" key="2">
    <source>
        <dbReference type="Ensembl" id="ENSCINP00000032770.1"/>
    </source>
</evidence>
<reference evidence="3" key="1">
    <citation type="journal article" date="2002" name="Science">
        <title>The draft genome of Ciona intestinalis: insights into chordate and vertebrate origins.</title>
        <authorList>
            <person name="Dehal P."/>
            <person name="Satou Y."/>
            <person name="Campbell R.K."/>
            <person name="Chapman J."/>
            <person name="Degnan B."/>
            <person name="De Tomaso A."/>
            <person name="Davidson B."/>
            <person name="Di Gregorio A."/>
            <person name="Gelpke M."/>
            <person name="Goodstein D.M."/>
            <person name="Harafuji N."/>
            <person name="Hastings K.E."/>
            <person name="Ho I."/>
            <person name="Hotta K."/>
            <person name="Huang W."/>
            <person name="Kawashima T."/>
            <person name="Lemaire P."/>
            <person name="Martinez D."/>
            <person name="Meinertzhagen I.A."/>
            <person name="Necula S."/>
            <person name="Nonaka M."/>
            <person name="Putnam N."/>
            <person name="Rash S."/>
            <person name="Saiga H."/>
            <person name="Satake M."/>
            <person name="Terry A."/>
            <person name="Yamada L."/>
            <person name="Wang H.G."/>
            <person name="Awazu S."/>
            <person name="Azumi K."/>
            <person name="Boore J."/>
            <person name="Branno M."/>
            <person name="Chin-Bow S."/>
            <person name="DeSantis R."/>
            <person name="Doyle S."/>
            <person name="Francino P."/>
            <person name="Keys D.N."/>
            <person name="Haga S."/>
            <person name="Hayashi H."/>
            <person name="Hino K."/>
            <person name="Imai K.S."/>
            <person name="Inaba K."/>
            <person name="Kano S."/>
            <person name="Kobayashi K."/>
            <person name="Kobayashi M."/>
            <person name="Lee B.I."/>
            <person name="Makabe K.W."/>
            <person name="Manohar C."/>
            <person name="Matassi G."/>
            <person name="Medina M."/>
            <person name="Mochizuki Y."/>
            <person name="Mount S."/>
            <person name="Morishita T."/>
            <person name="Miura S."/>
            <person name="Nakayama A."/>
            <person name="Nishizaka S."/>
            <person name="Nomoto H."/>
            <person name="Ohta F."/>
            <person name="Oishi K."/>
            <person name="Rigoutsos I."/>
            <person name="Sano M."/>
            <person name="Sasaki A."/>
            <person name="Sasakura Y."/>
            <person name="Shoguchi E."/>
            <person name="Shin-i T."/>
            <person name="Spagnuolo A."/>
            <person name="Stainier D."/>
            <person name="Suzuki M.M."/>
            <person name="Tassy O."/>
            <person name="Takatori N."/>
            <person name="Tokuoka M."/>
            <person name="Yagi K."/>
            <person name="Yoshizaki F."/>
            <person name="Wada S."/>
            <person name="Zhang C."/>
            <person name="Hyatt P.D."/>
            <person name="Larimer F."/>
            <person name="Detter C."/>
            <person name="Doggett N."/>
            <person name="Glavina T."/>
            <person name="Hawkins T."/>
            <person name="Richardson P."/>
            <person name="Lucas S."/>
            <person name="Kohara Y."/>
            <person name="Levine M."/>
            <person name="Satoh N."/>
            <person name="Rokhsar D.S."/>
        </authorList>
    </citation>
    <scope>NUCLEOTIDE SEQUENCE [LARGE SCALE GENOMIC DNA]</scope>
</reference>
<accession>H2XSY6</accession>
<evidence type="ECO:0000313" key="3">
    <source>
        <dbReference type="Proteomes" id="UP000008144"/>
    </source>
</evidence>
<proteinExistence type="predicted"/>
<reference evidence="2" key="2">
    <citation type="submission" date="2025-08" db="UniProtKB">
        <authorList>
            <consortium name="Ensembl"/>
        </authorList>
    </citation>
    <scope>IDENTIFICATION</scope>
</reference>
<protein>
    <submittedName>
        <fullName evidence="2">Uncharacterized protein</fullName>
    </submittedName>
</protein>
<feature type="region of interest" description="Disordered" evidence="1">
    <location>
        <begin position="1"/>
        <end position="20"/>
    </location>
</feature>
<dbReference type="Proteomes" id="UP000008144">
    <property type="component" value="Unassembled WGS sequence"/>
</dbReference>
<dbReference type="HOGENOM" id="CLU_2404967_0_0_1"/>
<dbReference type="Ensembl" id="ENSCINT00000033795.1">
    <property type="protein sequence ID" value="ENSCINP00000032770.1"/>
    <property type="gene ID" value="ENSCING00000020232.1"/>
</dbReference>
<name>H2XSY6_CIOIN</name>
<dbReference type="AlphaFoldDB" id="H2XSY6"/>
<evidence type="ECO:0000256" key="1">
    <source>
        <dbReference type="SAM" id="MobiDB-lite"/>
    </source>
</evidence>
<feature type="compositionally biased region" description="Polar residues" evidence="1">
    <location>
        <begin position="1"/>
        <end position="14"/>
    </location>
</feature>
<organism evidence="2 3">
    <name type="scientific">Ciona intestinalis</name>
    <name type="common">Transparent sea squirt</name>
    <name type="synonym">Ascidia intestinalis</name>
    <dbReference type="NCBI Taxonomy" id="7719"/>
    <lineage>
        <taxon>Eukaryota</taxon>
        <taxon>Metazoa</taxon>
        <taxon>Chordata</taxon>
        <taxon>Tunicata</taxon>
        <taxon>Ascidiacea</taxon>
        <taxon>Phlebobranchia</taxon>
        <taxon>Cionidae</taxon>
        <taxon>Ciona</taxon>
    </lineage>
</organism>
<reference evidence="2" key="3">
    <citation type="submission" date="2025-09" db="UniProtKB">
        <authorList>
            <consortium name="Ensembl"/>
        </authorList>
    </citation>
    <scope>IDENTIFICATION</scope>
</reference>
<sequence>PPASSSLPRTTRYTAQGKDPRNYIGVKRSPSFSVPLVARTIRHITSSDVIRSTIYVTEFIYYDLSLVSTVYSTKLNSNPTRCRTLQAAKHFRN</sequence>
<dbReference type="InParanoid" id="H2XSY6"/>